<comment type="caution">
    <text evidence="1">The sequence shown here is derived from an EMBL/GenBank/DDBJ whole genome shotgun (WGS) entry which is preliminary data.</text>
</comment>
<reference evidence="1 2" key="1">
    <citation type="submission" date="2018-06" db="EMBL/GenBank/DDBJ databases">
        <title>Genomic insight into two independent archaeal endosymbiosis events.</title>
        <authorList>
            <person name="Lind A.E."/>
            <person name="Lewis W.H."/>
            <person name="Spang A."/>
            <person name="Guy L."/>
            <person name="Embley M.T."/>
            <person name="Ettema T.J.G."/>
        </authorList>
    </citation>
    <scope>NUCLEOTIDE SEQUENCE [LARGE SCALE GENOMIC DNA]</scope>
    <source>
        <strain evidence="1">NOE</strain>
    </source>
</reference>
<evidence type="ECO:0000313" key="1">
    <source>
        <dbReference type="EMBL" id="RBQ22482.1"/>
    </source>
</evidence>
<keyword evidence="2" id="KW-1185">Reference proteome</keyword>
<protein>
    <submittedName>
        <fullName evidence="1">Uncharacterized protein</fullName>
    </submittedName>
</protein>
<gene>
    <name evidence="1" type="ORF">ALNOE001_19330</name>
</gene>
<dbReference type="Proteomes" id="UP000253099">
    <property type="component" value="Unassembled WGS sequence"/>
</dbReference>
<sequence length="96" mass="11283">MKFVFEETDHVKLISKSNVYINNLVHYVLRNFDEIVKSGIKDSDNVILKFNLSPTTDPHLRIHLSRISLNLYYKYNNEPLSNQIIYLIIGNKKSLM</sequence>
<name>A0A366MAF1_9EURY</name>
<dbReference type="AlphaFoldDB" id="A0A366MAF1"/>
<evidence type="ECO:0000313" key="2">
    <source>
        <dbReference type="Proteomes" id="UP000253099"/>
    </source>
</evidence>
<dbReference type="EMBL" id="NIZT01000065">
    <property type="protein sequence ID" value="RBQ22482.1"/>
    <property type="molecule type" value="Genomic_DNA"/>
</dbReference>
<accession>A0A366MAF1</accession>
<proteinExistence type="predicted"/>
<organism evidence="1 2">
    <name type="scientific">Candidatus Methanobinarius endosymbioticus</name>
    <dbReference type="NCBI Taxonomy" id="2006182"/>
    <lineage>
        <taxon>Archaea</taxon>
        <taxon>Methanobacteriati</taxon>
        <taxon>Methanobacteriota</taxon>
        <taxon>Methanomada group</taxon>
        <taxon>Methanobacteria</taxon>
        <taxon>Methanobacteriales</taxon>
        <taxon>Methanobacteriaceae</taxon>
        <taxon>Candidatus Methanobinarius</taxon>
    </lineage>
</organism>